<dbReference type="AlphaFoldDB" id="A0AAV3YV72"/>
<sequence>MEEKATNEMGQLKKQVYRIGDNVFQPPEARPNNTTPSERTSIGLSQPRESRTVSCSGAITTRGQHSALERYLVQEMWSYRC</sequence>
<feature type="region of interest" description="Disordered" evidence="1">
    <location>
        <begin position="22"/>
        <end position="53"/>
    </location>
</feature>
<comment type="caution">
    <text evidence="2">The sequence shown here is derived from an EMBL/GenBank/DDBJ whole genome shotgun (WGS) entry which is preliminary data.</text>
</comment>
<dbReference type="EMBL" id="BLXT01001485">
    <property type="protein sequence ID" value="GFN86046.1"/>
    <property type="molecule type" value="Genomic_DNA"/>
</dbReference>
<evidence type="ECO:0000313" key="2">
    <source>
        <dbReference type="EMBL" id="GFN86046.1"/>
    </source>
</evidence>
<organism evidence="2 3">
    <name type="scientific">Plakobranchus ocellatus</name>
    <dbReference type="NCBI Taxonomy" id="259542"/>
    <lineage>
        <taxon>Eukaryota</taxon>
        <taxon>Metazoa</taxon>
        <taxon>Spiralia</taxon>
        <taxon>Lophotrochozoa</taxon>
        <taxon>Mollusca</taxon>
        <taxon>Gastropoda</taxon>
        <taxon>Heterobranchia</taxon>
        <taxon>Euthyneura</taxon>
        <taxon>Panpulmonata</taxon>
        <taxon>Sacoglossa</taxon>
        <taxon>Placobranchoidea</taxon>
        <taxon>Plakobranchidae</taxon>
        <taxon>Plakobranchus</taxon>
    </lineage>
</organism>
<keyword evidence="3" id="KW-1185">Reference proteome</keyword>
<accession>A0AAV3YV72</accession>
<protein>
    <submittedName>
        <fullName evidence="2">Uncharacterized protein</fullName>
    </submittedName>
</protein>
<dbReference type="Proteomes" id="UP000735302">
    <property type="component" value="Unassembled WGS sequence"/>
</dbReference>
<feature type="compositionally biased region" description="Polar residues" evidence="1">
    <location>
        <begin position="31"/>
        <end position="44"/>
    </location>
</feature>
<evidence type="ECO:0000313" key="3">
    <source>
        <dbReference type="Proteomes" id="UP000735302"/>
    </source>
</evidence>
<name>A0AAV3YV72_9GAST</name>
<proteinExistence type="predicted"/>
<reference evidence="2 3" key="1">
    <citation type="journal article" date="2021" name="Elife">
        <title>Chloroplast acquisition without the gene transfer in kleptoplastic sea slugs, Plakobranchus ocellatus.</title>
        <authorList>
            <person name="Maeda T."/>
            <person name="Takahashi S."/>
            <person name="Yoshida T."/>
            <person name="Shimamura S."/>
            <person name="Takaki Y."/>
            <person name="Nagai Y."/>
            <person name="Toyoda A."/>
            <person name="Suzuki Y."/>
            <person name="Arimoto A."/>
            <person name="Ishii H."/>
            <person name="Satoh N."/>
            <person name="Nishiyama T."/>
            <person name="Hasebe M."/>
            <person name="Maruyama T."/>
            <person name="Minagawa J."/>
            <person name="Obokata J."/>
            <person name="Shigenobu S."/>
        </authorList>
    </citation>
    <scope>NUCLEOTIDE SEQUENCE [LARGE SCALE GENOMIC DNA]</scope>
</reference>
<gene>
    <name evidence="2" type="ORF">PoB_001255200</name>
</gene>
<evidence type="ECO:0000256" key="1">
    <source>
        <dbReference type="SAM" id="MobiDB-lite"/>
    </source>
</evidence>